<dbReference type="SUPFAM" id="SSF69318">
    <property type="entry name" value="Integrin alpha N-terminal domain"/>
    <property type="match status" value="1"/>
</dbReference>
<dbReference type="SUPFAM" id="SSF50978">
    <property type="entry name" value="WD40 repeat-like"/>
    <property type="match status" value="1"/>
</dbReference>
<keyword evidence="7" id="KW-0175">Coiled coil</keyword>
<dbReference type="PANTHER" id="PTHR13412:SF0">
    <property type="entry name" value="T-CELL IMMUNOMODULATORY PROTEIN"/>
    <property type="match status" value="1"/>
</dbReference>
<dbReference type="Pfam" id="PF12657">
    <property type="entry name" value="TFIIIC_delta"/>
    <property type="match status" value="1"/>
</dbReference>
<organism evidence="10 11">
    <name type="scientific">Orchesella dallaii</name>
    <dbReference type="NCBI Taxonomy" id="48710"/>
    <lineage>
        <taxon>Eukaryota</taxon>
        <taxon>Metazoa</taxon>
        <taxon>Ecdysozoa</taxon>
        <taxon>Arthropoda</taxon>
        <taxon>Hexapoda</taxon>
        <taxon>Collembola</taxon>
        <taxon>Entomobryomorpha</taxon>
        <taxon>Entomobryoidea</taxon>
        <taxon>Orchesellidae</taxon>
        <taxon>Orchesellinae</taxon>
        <taxon>Orchesella</taxon>
    </lineage>
</organism>
<evidence type="ECO:0000259" key="9">
    <source>
        <dbReference type="Pfam" id="PF23122"/>
    </source>
</evidence>
<dbReference type="InterPro" id="IPR028994">
    <property type="entry name" value="Integrin_alpha_N"/>
</dbReference>
<keyword evidence="4" id="KW-1133">Transmembrane helix</keyword>
<evidence type="ECO:0000256" key="5">
    <source>
        <dbReference type="ARBA" id="ARBA00023136"/>
    </source>
</evidence>
<evidence type="ECO:0000313" key="10">
    <source>
        <dbReference type="EMBL" id="CAL8073150.1"/>
    </source>
</evidence>
<feature type="domain" description="Transcription factor IIIC 90kDa subunit N-terminal" evidence="8">
    <location>
        <begin position="761"/>
        <end position="1175"/>
    </location>
</feature>
<sequence>MVDIDPQFLGAISTAGVLNTTRSEYTTAWSTDNQVALITDGGGILIVVRKCYSNRDCIKMKTQIRMGMLVALQLLLVLKESSGDLFPLPEFTGKDVTAAVFGNQNDEIFPVAFGDLNADKLTDVVTVTKDKSSLVVLYSRQEAPYLQRDVHCQIRTSKNRTVEIVGVAPGDFTGDGLVDLAVTIEQVGTKDRELLILKGATNDLICDTETEQIIAFMVQEPLAADLNGDMIVDLIGEVSRDDSQNNNGEEIQRKIWLFHNGDKTPPTQVPFVVEEDGNLRDRDFRRMANPSSNAFLDIDGDYVPELVMITETTEAERNDNKLLRNTKYVIETYNVNVHSSYDPKYPVTFVKKGKDIPVLKNNTHVINTIGQPLFVDLNQNGQLVYILPFCSEENCKGKSEAGLLAVVNGSTVVLPLQGTDYDGKKWMWKHVSKHPTENSRSSFDRYYSRTVSLRVGDYNLDGFPDLIGVVASGQASEEQAERRAVVLENVPCKVSATNLCPFPRTFNFKFDVLQNYANVTLAAFYDIHDDGLIDVFLVRRTDNNTKENAGKKYEVRAFENSPDYDSNFFKVMVLSGRPCPKCPQNGIPYGNVVTGPIIKYRTTTQLGERQTAVAAQNYRSSHLSMDLPYTIFGIGHSPNFVETLIVGMSPTGNENRTHDWPQIIPNSQIIVIPPQIGTVDAWKFKLFLTPSDAVWKTFAVLIGVILVVLTIDFVHTFEDIQTGTCKFIGNETSILCSGSKDQDLENYTGISLSRVLRSKEKSEIFEVVRDSIICPKELINAEVHLYFIKVEWSHRPLKLKSTNEGKFQYILGALDSYWKLKLFVRQGTQCEDVDGLPNDDDWTVCVDFTESYRNLLLQQFWKINAEDEASFNARLFSEYRQRMYELATVDFVWIPKWEESHVKYDQLSEGESQTSLVTAHASGDICIWNLCVLYHEKQPRYYLTLEFRQKLVPDEMVRSLKFHKLSPSLGVLIVGTTKGSVKVFKMNYNGCVSQALKTLTDEQQPQKYLLDNGIVLCDEDLMEIQTTCVAQHKTENGDGNGDPTYKISLYVFKHPNFLLPFDLDVSEDQISVTRALKPSRTVQGTLTGALLFESKNMLMTLSHRGILSMKLIMDSGELQNIASHDLSDFENQSCENTKLNEDLTNESGGEQRKGRLQFGGLQMSPNKAMICVSKTLAEYYNHLALRTPSVLQFHSLFPAQNLWSFVYEQCVQNDFYLHRITDVLAAYQVLMAASDQKLKEVLDWTVPLAEKSIQDLQIVFWALRMQPHVDRDQFTFAYNLKEEQPRVFLELKFKEIRAQRRETLVLDRIMQLWCRDLVEKVVEDPIKYQLEENVLNLQSLKTIYDFLGTKKRLLKERPLPLKPRLLYDPEPRKPACPLCGKATRLLKNPPERWRKNDDFSIEYEFDKEDFDGVLWHEQEHVQKARLHSITNCILSLIPAAYPHRKCTLCGTVCMLSPAFGQKPLCPLCNGLMNPPGEFYTDEELDEGAEQVEAIVEQLEQQKMSELKASINASSSVITKADAAAAIRRSKIERMYIDHHPNEYDDE</sequence>
<comment type="caution">
    <text evidence="10">The sequence shown here is derived from an EMBL/GenBank/DDBJ whole genome shotgun (WGS) entry which is preliminary data.</text>
</comment>
<reference evidence="10 11" key="1">
    <citation type="submission" date="2024-08" db="EMBL/GenBank/DDBJ databases">
        <authorList>
            <person name="Cucini C."/>
            <person name="Frati F."/>
        </authorList>
    </citation>
    <scope>NUCLEOTIDE SEQUENCE [LARGE SCALE GENOMIC DNA]</scope>
</reference>
<dbReference type="Gene3D" id="2.130.10.130">
    <property type="entry name" value="Integrin alpha, N-terminal"/>
    <property type="match status" value="1"/>
</dbReference>
<evidence type="ECO:0000313" key="11">
    <source>
        <dbReference type="Proteomes" id="UP001642540"/>
    </source>
</evidence>
<keyword evidence="5" id="KW-0472">Membrane</keyword>
<evidence type="ECO:0000256" key="4">
    <source>
        <dbReference type="ARBA" id="ARBA00022989"/>
    </source>
</evidence>
<dbReference type="EMBL" id="CAXLJM020000007">
    <property type="protein sequence ID" value="CAL8073150.1"/>
    <property type="molecule type" value="Genomic_DNA"/>
</dbReference>
<keyword evidence="6" id="KW-0325">Glycoprotein</keyword>
<dbReference type="InterPro" id="IPR024761">
    <property type="entry name" value="TFIIIC_delta_N"/>
</dbReference>
<name>A0ABP1PTJ5_9HEXA</name>
<protein>
    <submittedName>
        <fullName evidence="10">Uncharacterized protein</fullName>
    </submittedName>
</protein>
<gene>
    <name evidence="10" type="ORF">ODALV1_LOCUS2514</name>
</gene>
<dbReference type="Proteomes" id="UP001642540">
    <property type="component" value="Unassembled WGS sequence"/>
</dbReference>
<dbReference type="InterPro" id="IPR024881">
    <property type="entry name" value="Tip"/>
</dbReference>
<feature type="coiled-coil region" evidence="7">
    <location>
        <begin position="1481"/>
        <end position="1508"/>
    </location>
</feature>
<comment type="similarity">
    <text evidence="2">Belongs to the TIP family.</text>
</comment>
<proteinExistence type="inferred from homology"/>
<dbReference type="InterPro" id="IPR057089">
    <property type="entry name" value="C2_TIP"/>
</dbReference>
<accession>A0ABP1PTJ5</accession>
<dbReference type="PANTHER" id="PTHR13412">
    <property type="entry name" value="T-CELL IMMUNOMODULATORY PROTEIN HOMOLOG"/>
    <property type="match status" value="1"/>
</dbReference>
<dbReference type="Pfam" id="PF23122">
    <property type="entry name" value="C2_ITFG1"/>
    <property type="match status" value="1"/>
</dbReference>
<evidence type="ECO:0000256" key="1">
    <source>
        <dbReference type="ARBA" id="ARBA00004479"/>
    </source>
</evidence>
<feature type="domain" description="T-cell immunomodulatory protein TIP C2" evidence="9">
    <location>
        <begin position="588"/>
        <end position="687"/>
    </location>
</feature>
<evidence type="ECO:0000256" key="6">
    <source>
        <dbReference type="ARBA" id="ARBA00023180"/>
    </source>
</evidence>
<evidence type="ECO:0000259" key="8">
    <source>
        <dbReference type="Pfam" id="PF12657"/>
    </source>
</evidence>
<keyword evidence="3" id="KW-0812">Transmembrane</keyword>
<keyword evidence="11" id="KW-1185">Reference proteome</keyword>
<comment type="subcellular location">
    <subcellularLocation>
        <location evidence="1">Membrane</location>
        <topology evidence="1">Single-pass type I membrane protein</topology>
    </subcellularLocation>
</comment>
<evidence type="ECO:0000256" key="7">
    <source>
        <dbReference type="SAM" id="Coils"/>
    </source>
</evidence>
<evidence type="ECO:0000256" key="3">
    <source>
        <dbReference type="ARBA" id="ARBA00022692"/>
    </source>
</evidence>
<dbReference type="InterPro" id="IPR036322">
    <property type="entry name" value="WD40_repeat_dom_sf"/>
</dbReference>
<evidence type="ECO:0000256" key="2">
    <source>
        <dbReference type="ARBA" id="ARBA00006496"/>
    </source>
</evidence>